<feature type="transmembrane region" description="Helical" evidence="17">
    <location>
        <begin position="172"/>
        <end position="194"/>
    </location>
</feature>
<feature type="transmembrane region" description="Helical" evidence="17">
    <location>
        <begin position="291"/>
        <end position="312"/>
    </location>
</feature>
<dbReference type="GO" id="GO:0015990">
    <property type="term" value="P:electron transport coupled proton transport"/>
    <property type="evidence" value="ECO:0007669"/>
    <property type="project" value="TreeGrafter"/>
</dbReference>
<feature type="transmembrane region" description="Helical" evidence="17">
    <location>
        <begin position="263"/>
        <end position="285"/>
    </location>
</feature>
<dbReference type="GO" id="GO:0031966">
    <property type="term" value="C:mitochondrial membrane"/>
    <property type="evidence" value="ECO:0007669"/>
    <property type="project" value="UniProtKB-SubCell"/>
</dbReference>
<dbReference type="PANTHER" id="PTHR43507:SF20">
    <property type="entry name" value="NADH-UBIQUINONE OXIDOREDUCTASE CHAIN 4"/>
    <property type="match status" value="1"/>
</dbReference>
<comment type="function">
    <text evidence="1">Core subunit of the mitochondrial membrane respiratory chain NADH dehydrogenase (Complex I) that is believed to belong to the minimal assembly required for catalysis. Complex I functions in the transfer of electrons from NADH to the respiratory chain. The immediate electron acceptor for the enzyme is believed to be ubiquinone.</text>
</comment>
<dbReference type="InterPro" id="IPR000260">
    <property type="entry name" value="NADH4_N"/>
</dbReference>
<dbReference type="PRINTS" id="PR01437">
    <property type="entry name" value="NUOXDRDTASE4"/>
</dbReference>
<evidence type="ECO:0000256" key="14">
    <source>
        <dbReference type="ARBA" id="ARBA00023128"/>
    </source>
</evidence>
<organism evidence="20">
    <name type="scientific">Photinus pyralis</name>
    <name type="common">Common eastern firefly</name>
    <name type="synonym">Lampyris pyralis</name>
    <dbReference type="NCBI Taxonomy" id="7054"/>
    <lineage>
        <taxon>Eukaryota</taxon>
        <taxon>Metazoa</taxon>
        <taxon>Ecdysozoa</taxon>
        <taxon>Arthropoda</taxon>
        <taxon>Hexapoda</taxon>
        <taxon>Insecta</taxon>
        <taxon>Pterygota</taxon>
        <taxon>Neoptera</taxon>
        <taxon>Endopterygota</taxon>
        <taxon>Coleoptera</taxon>
        <taxon>Polyphaga</taxon>
        <taxon>Elateriformia</taxon>
        <taxon>Elateroidea</taxon>
        <taxon>Lampyridae</taxon>
        <taxon>Lampyrinae</taxon>
        <taxon>Photinus</taxon>
    </lineage>
</organism>
<feature type="transmembrane region" description="Helical" evidence="17">
    <location>
        <begin position="412"/>
        <end position="436"/>
    </location>
</feature>
<dbReference type="PANTHER" id="PTHR43507">
    <property type="entry name" value="NADH-UBIQUINONE OXIDOREDUCTASE CHAIN 4"/>
    <property type="match status" value="1"/>
</dbReference>
<keyword evidence="14 17" id="KW-0496">Mitochondrion</keyword>
<dbReference type="EC" id="7.1.1.2" evidence="4 17"/>
<feature type="transmembrane region" description="Helical" evidence="17">
    <location>
        <begin position="131"/>
        <end position="152"/>
    </location>
</feature>
<feature type="domain" description="NADH:ubiquinone oxidoreductase chain 4 N-terminal" evidence="19">
    <location>
        <begin position="1"/>
        <end position="95"/>
    </location>
</feature>
<evidence type="ECO:0000256" key="12">
    <source>
        <dbReference type="ARBA" id="ARBA00023027"/>
    </source>
</evidence>
<evidence type="ECO:0000256" key="6">
    <source>
        <dbReference type="ARBA" id="ARBA00022448"/>
    </source>
</evidence>
<dbReference type="Pfam" id="PF01059">
    <property type="entry name" value="Oxidored_q5_N"/>
    <property type="match status" value="1"/>
</dbReference>
<feature type="transmembrane region" description="Helical" evidence="17">
    <location>
        <begin position="357"/>
        <end position="380"/>
    </location>
</feature>
<evidence type="ECO:0000256" key="13">
    <source>
        <dbReference type="ARBA" id="ARBA00023075"/>
    </source>
</evidence>
<evidence type="ECO:0000256" key="9">
    <source>
        <dbReference type="ARBA" id="ARBA00022967"/>
    </source>
</evidence>
<comment type="similarity">
    <text evidence="3 17">Belongs to the complex I subunit 4 family.</text>
</comment>
<evidence type="ECO:0000256" key="15">
    <source>
        <dbReference type="ARBA" id="ARBA00023136"/>
    </source>
</evidence>
<keyword evidence="12 17" id="KW-0520">NAD</keyword>
<sequence length="453" mass="52006">MLFMIPLCFLKNYFMIIMFMYMVLFLLFFFKMSLFNFFSSLSFFLGLDFISFYMILLSFWITLLMMMASKKASTQFYSGLFSFVILLLMISLYLTFSSINIFIFYLFFEISLIPTLMLILGWGYQPERIQAGMYMFMYTLLGSLPMMISLFYFYDSMNSLEFVFLDLAKSSYIYLCVIFVFLVKFPMYFVHLWLPKAHVEAPISGSMILAGVMLKLGGYGLMRFMKIYLMINLNLNILIMVIGLLGGSIISLLCLRQEDMKSLIAYSSVAHMGMALAGFMSLNLWGFLGGFIMLISHGLCSSGLFCVANISYERVHSRSMFLNKGLLNLMPSMSLWWFLLCSSNMAAPPSLNLVAEILLINSLISFCGITMICIALISFFSGGYSLYLYSQTQHGDFNQGLFSFSSGETREYLLLAMHWVPLNLIFVMTDLFVIYLSSLMKMMICDVIDMEMS</sequence>
<evidence type="ECO:0000256" key="7">
    <source>
        <dbReference type="ARBA" id="ARBA00022660"/>
    </source>
</evidence>
<accession>A0A1W6Q5Z6</accession>
<dbReference type="GO" id="GO:0008137">
    <property type="term" value="F:NADH dehydrogenase (ubiquinone) activity"/>
    <property type="evidence" value="ECO:0007669"/>
    <property type="project" value="UniProtKB-UniRule"/>
</dbReference>
<comment type="catalytic activity">
    <reaction evidence="16 17">
        <text>a ubiquinone + NADH + 5 H(+)(in) = a ubiquinol + NAD(+) + 4 H(+)(out)</text>
        <dbReference type="Rhea" id="RHEA:29091"/>
        <dbReference type="Rhea" id="RHEA-COMP:9565"/>
        <dbReference type="Rhea" id="RHEA-COMP:9566"/>
        <dbReference type="ChEBI" id="CHEBI:15378"/>
        <dbReference type="ChEBI" id="CHEBI:16389"/>
        <dbReference type="ChEBI" id="CHEBI:17976"/>
        <dbReference type="ChEBI" id="CHEBI:57540"/>
        <dbReference type="ChEBI" id="CHEBI:57945"/>
        <dbReference type="EC" id="7.1.1.2"/>
    </reaction>
</comment>
<evidence type="ECO:0000256" key="4">
    <source>
        <dbReference type="ARBA" id="ARBA00012944"/>
    </source>
</evidence>
<keyword evidence="9" id="KW-1278">Translocase</keyword>
<feature type="transmembrane region" description="Helical" evidence="17">
    <location>
        <begin position="333"/>
        <end position="351"/>
    </location>
</feature>
<gene>
    <name evidence="20" type="primary">nad4</name>
</gene>
<keyword evidence="8 17" id="KW-0812">Transmembrane</keyword>
<dbReference type="AlphaFoldDB" id="A0A1W6Q5Z6"/>
<keyword evidence="10 17" id="KW-0249">Electron transport</keyword>
<comment type="function">
    <text evidence="17">Core subunit of the mitochondrial membrane respiratory chain NADH dehydrogenase (Complex I) which catalyzes electron transfer from NADH through the respiratory chain, using ubiquinone as an electron acceptor. Essential for the catalytic activity and assembly of complex I.</text>
</comment>
<proteinExistence type="inferred from homology"/>
<reference evidence="20" key="1">
    <citation type="submission" date="2017-03" db="EMBL/GenBank/DDBJ databases">
        <title>The genome of the North American firefly Photinus pyralis.</title>
        <authorList>
            <person name="Fallon T.R."/>
            <person name="Sander Lower S.E."/>
            <person name="Weng J.-K."/>
        </authorList>
    </citation>
    <scope>NUCLEOTIDE SEQUENCE</scope>
    <source>
        <strain evidence="20">CCGTCC 8369</strain>
        <tissue evidence="20">Thorax</tissue>
    </source>
</reference>
<feature type="transmembrane region" description="Helical" evidence="17">
    <location>
        <begin position="42"/>
        <end position="64"/>
    </location>
</feature>
<keyword evidence="6 17" id="KW-0813">Transport</keyword>
<evidence type="ECO:0000256" key="5">
    <source>
        <dbReference type="ARBA" id="ARBA00021006"/>
    </source>
</evidence>
<keyword evidence="7 17" id="KW-0679">Respiratory chain</keyword>
<dbReference type="EMBL" id="KY778696">
    <property type="protein sequence ID" value="ARO35462.1"/>
    <property type="molecule type" value="Genomic_DNA"/>
</dbReference>
<dbReference type="GO" id="GO:0042773">
    <property type="term" value="P:ATP synthesis coupled electron transport"/>
    <property type="evidence" value="ECO:0007669"/>
    <property type="project" value="InterPro"/>
</dbReference>
<feature type="domain" description="NADH:quinone oxidoreductase/Mrp antiporter transmembrane" evidence="18">
    <location>
        <begin position="100"/>
        <end position="378"/>
    </location>
</feature>
<dbReference type="GO" id="GO:0048039">
    <property type="term" value="F:ubiquinone binding"/>
    <property type="evidence" value="ECO:0007669"/>
    <property type="project" value="TreeGrafter"/>
</dbReference>
<dbReference type="GO" id="GO:0003954">
    <property type="term" value="F:NADH dehydrogenase activity"/>
    <property type="evidence" value="ECO:0007669"/>
    <property type="project" value="TreeGrafter"/>
</dbReference>
<dbReference type="InterPro" id="IPR003918">
    <property type="entry name" value="NADH_UbQ_OxRdtase"/>
</dbReference>
<evidence type="ECO:0000256" key="2">
    <source>
        <dbReference type="ARBA" id="ARBA00004225"/>
    </source>
</evidence>
<evidence type="ECO:0000259" key="19">
    <source>
        <dbReference type="Pfam" id="PF01059"/>
    </source>
</evidence>
<evidence type="ECO:0000313" key="20">
    <source>
        <dbReference type="EMBL" id="ARO35462.1"/>
    </source>
</evidence>
<name>A0A1W6Q5Z6_PHOPY</name>
<geneLocation type="mitochondrion" evidence="20"/>
<evidence type="ECO:0000256" key="10">
    <source>
        <dbReference type="ARBA" id="ARBA00022982"/>
    </source>
</evidence>
<evidence type="ECO:0000256" key="8">
    <source>
        <dbReference type="ARBA" id="ARBA00022692"/>
    </source>
</evidence>
<keyword evidence="15 17" id="KW-0472">Membrane</keyword>
<evidence type="ECO:0000256" key="16">
    <source>
        <dbReference type="ARBA" id="ARBA00049551"/>
    </source>
</evidence>
<feature type="transmembrane region" description="Helical" evidence="17">
    <location>
        <begin position="12"/>
        <end position="30"/>
    </location>
</feature>
<dbReference type="Pfam" id="PF00361">
    <property type="entry name" value="Proton_antipo_M"/>
    <property type="match status" value="1"/>
</dbReference>
<protein>
    <recommendedName>
        <fullName evidence="5 17">NADH-ubiquinone oxidoreductase chain 4</fullName>
        <ecNumber evidence="4 17">7.1.1.2</ecNumber>
    </recommendedName>
</protein>
<keyword evidence="11 17" id="KW-1133">Transmembrane helix</keyword>
<evidence type="ECO:0000256" key="1">
    <source>
        <dbReference type="ARBA" id="ARBA00003257"/>
    </source>
</evidence>
<comment type="subcellular location">
    <subcellularLocation>
        <location evidence="2 17">Mitochondrion membrane</location>
        <topology evidence="2 17">Multi-pass membrane protein</topology>
    </subcellularLocation>
</comment>
<feature type="transmembrane region" description="Helical" evidence="17">
    <location>
        <begin position="237"/>
        <end position="256"/>
    </location>
</feature>
<feature type="transmembrane region" description="Helical" evidence="17">
    <location>
        <begin position="206"/>
        <end position="225"/>
    </location>
</feature>
<dbReference type="InterPro" id="IPR001750">
    <property type="entry name" value="ND/Mrp_TM"/>
</dbReference>
<evidence type="ECO:0000256" key="17">
    <source>
        <dbReference type="RuleBase" id="RU003297"/>
    </source>
</evidence>
<feature type="transmembrane region" description="Helical" evidence="17">
    <location>
        <begin position="102"/>
        <end position="124"/>
    </location>
</feature>
<evidence type="ECO:0000259" key="18">
    <source>
        <dbReference type="Pfam" id="PF00361"/>
    </source>
</evidence>
<keyword evidence="13 17" id="KW-0830">Ubiquinone</keyword>
<feature type="transmembrane region" description="Helical" evidence="17">
    <location>
        <begin position="76"/>
        <end position="96"/>
    </location>
</feature>
<evidence type="ECO:0000256" key="11">
    <source>
        <dbReference type="ARBA" id="ARBA00022989"/>
    </source>
</evidence>
<evidence type="ECO:0000256" key="3">
    <source>
        <dbReference type="ARBA" id="ARBA00009025"/>
    </source>
</evidence>